<dbReference type="InterPro" id="IPR036250">
    <property type="entry name" value="AcylCo_DH-like_C"/>
</dbReference>
<dbReference type="PANTHER" id="PTHR43884:SF12">
    <property type="entry name" value="ISOVALERYL-COA DEHYDROGENASE, MITOCHONDRIAL-RELATED"/>
    <property type="match status" value="1"/>
</dbReference>
<comment type="caution">
    <text evidence="9">The sequence shown here is derived from an EMBL/GenBank/DDBJ whole genome shotgun (WGS) entry which is preliminary data.</text>
</comment>
<dbReference type="SUPFAM" id="SSF56645">
    <property type="entry name" value="Acyl-CoA dehydrogenase NM domain-like"/>
    <property type="match status" value="1"/>
</dbReference>
<dbReference type="Pfam" id="PF02771">
    <property type="entry name" value="Acyl-CoA_dh_N"/>
    <property type="match status" value="1"/>
</dbReference>
<sequence length="319" mass="34699">MDFELSEDQKLLQTMVRDFAIKELEPVAAQIDAEARFPAENIKKAAALGLFGIGFPEEYGGSGGGAMEKVIVNEELSRVCASTSTIINGSMELAGYPLYKYGNEEQRRRFVTPIARGEKLAAFAITESGAGSDIAALETTATRHNNGYILNGTKIFISHGSEAEIVLIFATIDKSLRHRGITAFIVEKGASGFSVGRLEDKLGIRASPTAELIFEDCFVPAENRLGNERQGFRIALDAIDACRISVAAMAVGIAQGAFDKALVYAQERQQFGQPIANFQAIQWMLADMATRIDAARLLTYRAAYHQDKGLPFIKESSMA</sequence>
<dbReference type="InterPro" id="IPR009075">
    <property type="entry name" value="AcylCo_DH/oxidase_C"/>
</dbReference>
<dbReference type="Gene3D" id="1.10.540.10">
    <property type="entry name" value="Acyl-CoA dehydrogenase/oxidase, N-terminal domain"/>
    <property type="match status" value="1"/>
</dbReference>
<organism evidence="9">
    <name type="scientific">marine sediment metagenome</name>
    <dbReference type="NCBI Taxonomy" id="412755"/>
    <lineage>
        <taxon>unclassified sequences</taxon>
        <taxon>metagenomes</taxon>
        <taxon>ecological metagenomes</taxon>
    </lineage>
</organism>
<evidence type="ECO:0000313" key="9">
    <source>
        <dbReference type="EMBL" id="GAI76099.1"/>
    </source>
</evidence>
<feature type="domain" description="Acyl-CoA oxidase/dehydrogenase middle" evidence="7">
    <location>
        <begin position="122"/>
        <end position="217"/>
    </location>
</feature>
<evidence type="ECO:0000256" key="2">
    <source>
        <dbReference type="ARBA" id="ARBA00009347"/>
    </source>
</evidence>
<dbReference type="InterPro" id="IPR006089">
    <property type="entry name" value="Acyl-CoA_DH_CS"/>
</dbReference>
<dbReference type="EMBL" id="BARW01009092">
    <property type="protein sequence ID" value="GAI76099.1"/>
    <property type="molecule type" value="Genomic_DNA"/>
</dbReference>
<evidence type="ECO:0008006" key="10">
    <source>
        <dbReference type="Google" id="ProtNLM"/>
    </source>
</evidence>
<evidence type="ECO:0000259" key="7">
    <source>
        <dbReference type="Pfam" id="PF02770"/>
    </source>
</evidence>
<protein>
    <recommendedName>
        <fullName evidence="10">Acyl-CoA dehydrogenase</fullName>
    </recommendedName>
</protein>
<reference evidence="9" key="1">
    <citation type="journal article" date="2014" name="Front. Microbiol.">
        <title>High frequency of phylogenetically diverse reductive dehalogenase-homologous genes in deep subseafloor sedimentary metagenomes.</title>
        <authorList>
            <person name="Kawai M."/>
            <person name="Futagami T."/>
            <person name="Toyoda A."/>
            <person name="Takaki Y."/>
            <person name="Nishi S."/>
            <person name="Hori S."/>
            <person name="Arai W."/>
            <person name="Tsubouchi T."/>
            <person name="Morono Y."/>
            <person name="Uchiyama I."/>
            <person name="Ito T."/>
            <person name="Fujiyama A."/>
            <person name="Inagaki F."/>
            <person name="Takami H."/>
        </authorList>
    </citation>
    <scope>NUCLEOTIDE SEQUENCE</scope>
    <source>
        <strain evidence="9">Expedition CK06-06</strain>
    </source>
</reference>
<accession>X1T7X4</accession>
<evidence type="ECO:0000259" key="8">
    <source>
        <dbReference type="Pfam" id="PF02771"/>
    </source>
</evidence>
<dbReference type="PANTHER" id="PTHR43884">
    <property type="entry name" value="ACYL-COA DEHYDROGENASE"/>
    <property type="match status" value="1"/>
</dbReference>
<gene>
    <name evidence="9" type="ORF">S12H4_18416</name>
</gene>
<dbReference type="Pfam" id="PF02770">
    <property type="entry name" value="Acyl-CoA_dh_M"/>
    <property type="match status" value="1"/>
</dbReference>
<evidence type="ECO:0000256" key="3">
    <source>
        <dbReference type="ARBA" id="ARBA00022630"/>
    </source>
</evidence>
<comment type="similarity">
    <text evidence="2">Belongs to the acyl-CoA dehydrogenase family.</text>
</comment>
<dbReference type="InterPro" id="IPR037069">
    <property type="entry name" value="AcylCoA_DH/ox_N_sf"/>
</dbReference>
<dbReference type="Gene3D" id="2.40.110.10">
    <property type="entry name" value="Butyryl-CoA Dehydrogenase, subunit A, domain 2"/>
    <property type="match status" value="1"/>
</dbReference>
<feature type="domain" description="Acyl-CoA dehydrogenase/oxidase N-terminal" evidence="8">
    <location>
        <begin position="6"/>
        <end position="118"/>
    </location>
</feature>
<dbReference type="PROSITE" id="PS00072">
    <property type="entry name" value="ACYL_COA_DH_1"/>
    <property type="match status" value="1"/>
</dbReference>
<name>X1T7X4_9ZZZZ</name>
<dbReference type="AlphaFoldDB" id="X1T7X4"/>
<evidence type="ECO:0000256" key="5">
    <source>
        <dbReference type="ARBA" id="ARBA00023002"/>
    </source>
</evidence>
<dbReference type="InterPro" id="IPR006091">
    <property type="entry name" value="Acyl-CoA_Oxase/DH_mid-dom"/>
</dbReference>
<dbReference type="SUPFAM" id="SSF47203">
    <property type="entry name" value="Acyl-CoA dehydrogenase C-terminal domain-like"/>
    <property type="match status" value="1"/>
</dbReference>
<evidence type="ECO:0000256" key="1">
    <source>
        <dbReference type="ARBA" id="ARBA00001974"/>
    </source>
</evidence>
<dbReference type="Gene3D" id="1.20.140.10">
    <property type="entry name" value="Butyryl-CoA Dehydrogenase, subunit A, domain 3"/>
    <property type="match status" value="1"/>
</dbReference>
<dbReference type="FunFam" id="1.10.540.10:FF:000002">
    <property type="entry name" value="Acyl-CoA dehydrogenase FadE19"/>
    <property type="match status" value="1"/>
</dbReference>
<dbReference type="InterPro" id="IPR046373">
    <property type="entry name" value="Acyl-CoA_Oxase/DH_mid-dom_sf"/>
</dbReference>
<evidence type="ECO:0000259" key="6">
    <source>
        <dbReference type="Pfam" id="PF00441"/>
    </source>
</evidence>
<dbReference type="InterPro" id="IPR013786">
    <property type="entry name" value="AcylCoA_DH/ox_N"/>
</dbReference>
<feature type="domain" description="Acyl-CoA dehydrogenase/oxidase C-terminal" evidence="6">
    <location>
        <begin position="230"/>
        <end position="319"/>
    </location>
</feature>
<dbReference type="GO" id="GO:0003995">
    <property type="term" value="F:acyl-CoA dehydrogenase activity"/>
    <property type="evidence" value="ECO:0007669"/>
    <property type="project" value="InterPro"/>
</dbReference>
<evidence type="ECO:0000256" key="4">
    <source>
        <dbReference type="ARBA" id="ARBA00022827"/>
    </source>
</evidence>
<proteinExistence type="inferred from homology"/>
<keyword evidence="3" id="KW-0285">Flavoprotein</keyword>
<comment type="cofactor">
    <cofactor evidence="1">
        <name>FAD</name>
        <dbReference type="ChEBI" id="CHEBI:57692"/>
    </cofactor>
</comment>
<keyword evidence="4" id="KW-0274">FAD</keyword>
<feature type="non-terminal residue" evidence="9">
    <location>
        <position position="319"/>
    </location>
</feature>
<dbReference type="InterPro" id="IPR009100">
    <property type="entry name" value="AcylCoA_DH/oxidase_NM_dom_sf"/>
</dbReference>
<dbReference type="FunFam" id="2.40.110.10:FF:000001">
    <property type="entry name" value="Acyl-CoA dehydrogenase, mitochondrial"/>
    <property type="match status" value="1"/>
</dbReference>
<dbReference type="GO" id="GO:0050660">
    <property type="term" value="F:flavin adenine dinucleotide binding"/>
    <property type="evidence" value="ECO:0007669"/>
    <property type="project" value="InterPro"/>
</dbReference>
<keyword evidence="5" id="KW-0560">Oxidoreductase</keyword>
<dbReference type="Pfam" id="PF00441">
    <property type="entry name" value="Acyl-CoA_dh_1"/>
    <property type="match status" value="1"/>
</dbReference>